<evidence type="ECO:0000259" key="6">
    <source>
        <dbReference type="PROSITE" id="PS51123"/>
    </source>
</evidence>
<evidence type="ECO:0000313" key="7">
    <source>
        <dbReference type="EMBL" id="MRH19718.1"/>
    </source>
</evidence>
<feature type="region of interest" description="Disordered" evidence="5">
    <location>
        <begin position="577"/>
        <end position="626"/>
    </location>
</feature>
<evidence type="ECO:0000256" key="2">
    <source>
        <dbReference type="ARBA" id="ARBA00023136"/>
    </source>
</evidence>
<keyword evidence="8" id="KW-1185">Reference proteome</keyword>
<dbReference type="PANTHER" id="PTHR30329">
    <property type="entry name" value="STATOR ELEMENT OF FLAGELLAR MOTOR COMPLEX"/>
    <property type="match status" value="1"/>
</dbReference>
<feature type="domain" description="OmpA-like" evidence="6">
    <location>
        <begin position="491"/>
        <end position="608"/>
    </location>
</feature>
<evidence type="ECO:0000256" key="1">
    <source>
        <dbReference type="ARBA" id="ARBA00004442"/>
    </source>
</evidence>
<sequence length="626" mass="65367">MTRLTPRLLAPAVIALAAAICLLAAYLAVGQLESRMAKAVRAALSDAGIAWAEATPDGMLMRLTGTAPDEAARFRALSAAGAVIDASHVLDEINVEPPNPLAAPRFSVELLRNASGISVIGLVPAATDRDRLARDLGRLARNLPVTDMLESATAPVPEGWEAALAFGITALGRFDSAKVSITPGEVSVSAIAPSPRDRDRIARELRAAAPAGLTPVLEISAPRPMIAPFTLRFVLEGGTARFDACAADTAEAVTLIAEAARRAGMTGALDCPLGLGVPAPGWGEAAAHGIDALAEIGGGTLAFSDADVTLVAAAGTERARFDKAVATLRSALPAPFELTANLPDPAGTEGGNASAGPRDFVATLSPEGKVQLRGRVPDALVQSAAESYARARFGLNNVRSATRLDPDLPEGWPVRVLAGLEVLSQLRNGTVTVQADLVRLSGVTMDDTAQARVARLLADRLGEGQNFEIDITYVEPQETPDGRPTPEACVARIGEILAQEKITFAPGSTRIEGAAVRVVDRIAEVLRSCPNAEIEIGGHTDSQGRAALNERLSQERAEAVLTALMARRVLTSNLTARGYGPSQPIADNGTEAGREANRRIEFRLVEAAPEAEANENGQEDEADGQD</sequence>
<dbReference type="Gene3D" id="3.40.1520.20">
    <property type="match status" value="2"/>
</dbReference>
<dbReference type="RefSeq" id="WP_153747040.1">
    <property type="nucleotide sequence ID" value="NZ_BAAADI010000014.1"/>
</dbReference>
<dbReference type="Proteomes" id="UP000466730">
    <property type="component" value="Unassembled WGS sequence"/>
</dbReference>
<dbReference type="OrthoDB" id="5525824at2"/>
<protein>
    <submittedName>
        <fullName evidence="7">OmpA family protein</fullName>
    </submittedName>
</protein>
<dbReference type="PANTHER" id="PTHR30329:SF21">
    <property type="entry name" value="LIPOPROTEIN YIAD-RELATED"/>
    <property type="match status" value="1"/>
</dbReference>
<accession>A0A844BAM7</accession>
<dbReference type="SUPFAM" id="SSF103088">
    <property type="entry name" value="OmpA-like"/>
    <property type="match status" value="1"/>
</dbReference>
<dbReference type="InterPro" id="IPR050330">
    <property type="entry name" value="Bact_OuterMem_StrucFunc"/>
</dbReference>
<dbReference type="InterPro" id="IPR006665">
    <property type="entry name" value="OmpA-like"/>
</dbReference>
<dbReference type="GO" id="GO:0009279">
    <property type="term" value="C:cell outer membrane"/>
    <property type="evidence" value="ECO:0007669"/>
    <property type="project" value="UniProtKB-SubCell"/>
</dbReference>
<dbReference type="AlphaFoldDB" id="A0A844BAM7"/>
<dbReference type="PRINTS" id="PR01021">
    <property type="entry name" value="OMPADOMAIN"/>
</dbReference>
<evidence type="ECO:0000313" key="8">
    <source>
        <dbReference type="Proteomes" id="UP000466730"/>
    </source>
</evidence>
<evidence type="ECO:0000256" key="4">
    <source>
        <dbReference type="PROSITE-ProRule" id="PRU00473"/>
    </source>
</evidence>
<dbReference type="PROSITE" id="PS51123">
    <property type="entry name" value="OMPA_2"/>
    <property type="match status" value="1"/>
</dbReference>
<dbReference type="Pfam" id="PF00691">
    <property type="entry name" value="OmpA"/>
    <property type="match status" value="1"/>
</dbReference>
<comment type="subcellular location">
    <subcellularLocation>
        <location evidence="1">Cell outer membrane</location>
    </subcellularLocation>
</comment>
<evidence type="ECO:0000256" key="3">
    <source>
        <dbReference type="ARBA" id="ARBA00023237"/>
    </source>
</evidence>
<dbReference type="Gene3D" id="3.30.1330.60">
    <property type="entry name" value="OmpA-like domain"/>
    <property type="match status" value="1"/>
</dbReference>
<reference evidence="7 8" key="1">
    <citation type="submission" date="2019-11" db="EMBL/GenBank/DDBJ databases">
        <title>Draft Whole-Genome sequence of the marine photosynthetic bacterium Rhodovulum strictum DSM 11289.</title>
        <authorList>
            <person name="Kyndt J.A."/>
            <person name="Meyer T.E."/>
        </authorList>
    </citation>
    <scope>NUCLEOTIDE SEQUENCE [LARGE SCALE GENOMIC DNA]</scope>
    <source>
        <strain evidence="7 8">DSM 11289</strain>
    </source>
</reference>
<evidence type="ECO:0000256" key="5">
    <source>
        <dbReference type="SAM" id="MobiDB-lite"/>
    </source>
</evidence>
<comment type="caution">
    <text evidence="7">The sequence shown here is derived from an EMBL/GenBank/DDBJ whole genome shotgun (WGS) entry which is preliminary data.</text>
</comment>
<keyword evidence="2 4" id="KW-0472">Membrane</keyword>
<dbReference type="InterPro" id="IPR036737">
    <property type="entry name" value="OmpA-like_sf"/>
</dbReference>
<feature type="compositionally biased region" description="Basic and acidic residues" evidence="5">
    <location>
        <begin position="592"/>
        <end position="604"/>
    </location>
</feature>
<dbReference type="EMBL" id="WJPO01000002">
    <property type="protein sequence ID" value="MRH19718.1"/>
    <property type="molecule type" value="Genomic_DNA"/>
</dbReference>
<proteinExistence type="predicted"/>
<feature type="compositionally biased region" description="Acidic residues" evidence="5">
    <location>
        <begin position="617"/>
        <end position="626"/>
    </location>
</feature>
<dbReference type="CDD" id="cd07185">
    <property type="entry name" value="OmpA_C-like"/>
    <property type="match status" value="1"/>
</dbReference>
<feature type="compositionally biased region" description="Low complexity" evidence="5">
    <location>
        <begin position="606"/>
        <end position="616"/>
    </location>
</feature>
<dbReference type="InterPro" id="IPR006664">
    <property type="entry name" value="OMP_bac"/>
</dbReference>
<organism evidence="7 8">
    <name type="scientific">Rhodovulum strictum</name>
    <dbReference type="NCBI Taxonomy" id="58314"/>
    <lineage>
        <taxon>Bacteria</taxon>
        <taxon>Pseudomonadati</taxon>
        <taxon>Pseudomonadota</taxon>
        <taxon>Alphaproteobacteria</taxon>
        <taxon>Rhodobacterales</taxon>
        <taxon>Paracoccaceae</taxon>
        <taxon>Rhodovulum</taxon>
    </lineage>
</organism>
<name>A0A844BAM7_9RHOB</name>
<gene>
    <name evidence="7" type="ORF">GH815_01835</name>
</gene>
<keyword evidence="3" id="KW-0998">Cell outer membrane</keyword>